<protein>
    <recommendedName>
        <fullName evidence="3">Integrase</fullName>
    </recommendedName>
</protein>
<evidence type="ECO:0008006" key="3">
    <source>
        <dbReference type="Google" id="ProtNLM"/>
    </source>
</evidence>
<proteinExistence type="predicted"/>
<dbReference type="EMBL" id="KB611524">
    <property type="protein sequence ID" value="EMH72630.1"/>
    <property type="molecule type" value="Genomic_DNA"/>
</dbReference>
<dbReference type="Proteomes" id="UP000030781">
    <property type="component" value="Unassembled WGS sequence"/>
</dbReference>
<evidence type="ECO:0000313" key="1">
    <source>
        <dbReference type="EMBL" id="EMH72630.1"/>
    </source>
</evidence>
<organism evidence="1 2">
    <name type="scientific">Entamoeba histolytica HM-1:IMSS-B</name>
    <dbReference type="NCBI Taxonomy" id="885319"/>
    <lineage>
        <taxon>Eukaryota</taxon>
        <taxon>Amoebozoa</taxon>
        <taxon>Evosea</taxon>
        <taxon>Archamoebae</taxon>
        <taxon>Mastigamoebida</taxon>
        <taxon>Entamoebidae</taxon>
        <taxon>Entamoeba</taxon>
    </lineage>
</organism>
<dbReference type="AlphaFoldDB" id="M3TTP3"/>
<evidence type="ECO:0000313" key="2">
    <source>
        <dbReference type="Proteomes" id="UP000030781"/>
    </source>
</evidence>
<sequence length="369" mass="41661">MRDQEVMRLTYDCLMEECTHAVFNSDGIEMEPERMVQIISTTTKYEGHRREESWLATKEVVDAVEIARAICSGLAKHFKIPPEGCPLFLNPAILTYANSEVGVRDYYHHVNAAWRDTLTISSADLSELSATDPLRNFKANPLFAVGNRWPLKSHQFRRSLAFYASNSGFVSLPTLRAQFKHLTIQMARYYANNFDKLKTIFGYYDDETGEFSIPSSHVSLEFQMGIPVSLSNQLIDDLFQGVGPIFGGTGSYIEKQKARVASGEIAIAELRSETVERMRRGELSYRSTLLGGCTKVGWCDLFMLGHFTACLSCEDSVINFDKLEDAIVMTNREVDKYEVGSGEFQVVSLELERLQKFKEKILKRDSSGG</sequence>
<reference evidence="1 2" key="1">
    <citation type="submission" date="2013-01" db="EMBL/GenBank/DDBJ databases">
        <authorList>
            <person name="Hannick L."/>
            <person name="Zafar N."/>
            <person name="Lorenzi H."/>
            <person name="Ali I.A."/>
            <person name="Petri W.P."/>
            <person name="Caler E."/>
        </authorList>
    </citation>
    <scope>NUCLEOTIDE SEQUENCE [LARGE SCALE GENOMIC DNA]</scope>
    <source>
        <strain evidence="2">HM3:IMSS-B</strain>
    </source>
</reference>
<name>M3TTP3_ENTH1</name>
<accession>M3TTP3</accession>
<gene>
    <name evidence="1" type="ORF">EHI8A_028240</name>
</gene>
<dbReference type="VEuPathDB" id="AmoebaDB:EHI8A_028240"/>